<comment type="caution">
    <text evidence="1">The sequence shown here is derived from an EMBL/GenBank/DDBJ whole genome shotgun (WGS) entry which is preliminary data.</text>
</comment>
<sequence length="50" mass="5701">MSGAARRDDLETVARTTNTFNTCVCAWKQNQVSLYGLEEQFSEFTAFMMT</sequence>
<reference evidence="2" key="1">
    <citation type="journal article" date="2019" name="Int. J. Syst. Evol. Microbiol.">
        <title>The Global Catalogue of Microorganisms (GCM) 10K type strain sequencing project: providing services to taxonomists for standard genome sequencing and annotation.</title>
        <authorList>
            <consortium name="The Broad Institute Genomics Platform"/>
            <consortium name="The Broad Institute Genome Sequencing Center for Infectious Disease"/>
            <person name="Wu L."/>
            <person name="Ma J."/>
        </authorList>
    </citation>
    <scope>NUCLEOTIDE SEQUENCE [LARGE SCALE GENOMIC DNA]</scope>
    <source>
        <strain evidence="2">JCM 15443</strain>
    </source>
</reference>
<dbReference type="EMBL" id="BMOM01000087">
    <property type="protein sequence ID" value="GGM22667.1"/>
    <property type="molecule type" value="Genomic_DNA"/>
</dbReference>
<organism evidence="1 2">
    <name type="scientific">Deinococcus aerophilus</name>
    <dbReference type="NCBI Taxonomy" id="522488"/>
    <lineage>
        <taxon>Bacteria</taxon>
        <taxon>Thermotogati</taxon>
        <taxon>Deinococcota</taxon>
        <taxon>Deinococci</taxon>
        <taxon>Deinococcales</taxon>
        <taxon>Deinococcaceae</taxon>
        <taxon>Deinococcus</taxon>
    </lineage>
</organism>
<accession>A0ABQ2H1U4</accession>
<name>A0ABQ2H1U4_9DEIO</name>
<evidence type="ECO:0000313" key="2">
    <source>
        <dbReference type="Proteomes" id="UP000661918"/>
    </source>
</evidence>
<dbReference type="Proteomes" id="UP000661918">
    <property type="component" value="Unassembled WGS sequence"/>
</dbReference>
<proteinExistence type="predicted"/>
<gene>
    <name evidence="1" type="ORF">GCM10010841_33150</name>
</gene>
<evidence type="ECO:0000313" key="1">
    <source>
        <dbReference type="EMBL" id="GGM22667.1"/>
    </source>
</evidence>
<keyword evidence="2" id="KW-1185">Reference proteome</keyword>
<protein>
    <submittedName>
        <fullName evidence="1">Uncharacterized protein</fullName>
    </submittedName>
</protein>